<proteinExistence type="predicted"/>
<protein>
    <recommendedName>
        <fullName evidence="1">PiggyBac transposable element-derived protein domain-containing protein</fullName>
    </recommendedName>
</protein>
<dbReference type="InterPro" id="IPR052638">
    <property type="entry name" value="PiggyBac_TE-derived"/>
</dbReference>
<evidence type="ECO:0000313" key="2">
    <source>
        <dbReference type="EMBL" id="KAL0147154.1"/>
    </source>
</evidence>
<dbReference type="InterPro" id="IPR029526">
    <property type="entry name" value="PGBD"/>
</dbReference>
<dbReference type="Proteomes" id="UP001529510">
    <property type="component" value="Unassembled WGS sequence"/>
</dbReference>
<dbReference type="PANTHER" id="PTHR47055:SF3">
    <property type="entry name" value="PHORBOL-ESTER_DAG-TYPE DOMAIN-CONTAINING PROTEIN"/>
    <property type="match status" value="1"/>
</dbReference>
<organism evidence="2 3">
    <name type="scientific">Cirrhinus mrigala</name>
    <name type="common">Mrigala</name>
    <dbReference type="NCBI Taxonomy" id="683832"/>
    <lineage>
        <taxon>Eukaryota</taxon>
        <taxon>Metazoa</taxon>
        <taxon>Chordata</taxon>
        <taxon>Craniata</taxon>
        <taxon>Vertebrata</taxon>
        <taxon>Euteleostomi</taxon>
        <taxon>Actinopterygii</taxon>
        <taxon>Neopterygii</taxon>
        <taxon>Teleostei</taxon>
        <taxon>Ostariophysi</taxon>
        <taxon>Cypriniformes</taxon>
        <taxon>Cyprinidae</taxon>
        <taxon>Labeoninae</taxon>
        <taxon>Labeonini</taxon>
        <taxon>Cirrhinus</taxon>
    </lineage>
</organism>
<gene>
    <name evidence="2" type="ORF">M9458_057678</name>
</gene>
<dbReference type="EMBL" id="JAMKFB020000831">
    <property type="protein sequence ID" value="KAL0147154.1"/>
    <property type="molecule type" value="Genomic_DNA"/>
</dbReference>
<comment type="caution">
    <text evidence="2">The sequence shown here is derived from an EMBL/GenBank/DDBJ whole genome shotgun (WGS) entry which is preliminary data.</text>
</comment>
<evidence type="ECO:0000259" key="1">
    <source>
        <dbReference type="Pfam" id="PF13843"/>
    </source>
</evidence>
<name>A0ABD0MC05_CIRMR</name>
<reference evidence="2 3" key="1">
    <citation type="submission" date="2024-05" db="EMBL/GenBank/DDBJ databases">
        <title>Genome sequencing and assembly of Indian major carp, Cirrhinus mrigala (Hamilton, 1822).</title>
        <authorList>
            <person name="Mohindra V."/>
            <person name="Chowdhury L.M."/>
            <person name="Lal K."/>
            <person name="Jena J.K."/>
        </authorList>
    </citation>
    <scope>NUCLEOTIDE SEQUENCE [LARGE SCALE GENOMIC DNA]</scope>
    <source>
        <strain evidence="2">CM1030</strain>
        <tissue evidence="2">Blood</tissue>
    </source>
</reference>
<keyword evidence="3" id="KW-1185">Reference proteome</keyword>
<feature type="domain" description="PiggyBac transposable element-derived protein" evidence="1">
    <location>
        <begin position="4"/>
        <end position="80"/>
    </location>
</feature>
<sequence length="178" mass="19747">MTVPRGMHDYVTSDDGILALRWKDNRVVTLLSTDMGMEPISSVYRYCSDTKKKETVNCPAVIKSYNANMGGIDKSDMLVHTAVQTGHQGSCCGWPVVEELPDPGVQELQQPVQPCLVPEGAHHFCAPPAPLLKSPKPVWGHHSHTPDDSVRFDMSLFHAPVYTIRQTCKYCSRKGNIL</sequence>
<feature type="non-terminal residue" evidence="2">
    <location>
        <position position="178"/>
    </location>
</feature>
<dbReference type="PANTHER" id="PTHR47055">
    <property type="entry name" value="DDE_TNP_1_7 DOMAIN-CONTAINING PROTEIN"/>
    <property type="match status" value="1"/>
</dbReference>
<dbReference type="Pfam" id="PF13843">
    <property type="entry name" value="DDE_Tnp_1_7"/>
    <property type="match status" value="1"/>
</dbReference>
<accession>A0ABD0MC05</accession>
<dbReference type="AlphaFoldDB" id="A0ABD0MC05"/>
<evidence type="ECO:0000313" key="3">
    <source>
        <dbReference type="Proteomes" id="UP001529510"/>
    </source>
</evidence>